<dbReference type="Proteomes" id="UP000264605">
    <property type="component" value="Chromosome"/>
</dbReference>
<evidence type="ECO:0000313" key="2">
    <source>
        <dbReference type="EMBL" id="AXV65781.1"/>
    </source>
</evidence>
<protein>
    <recommendedName>
        <fullName evidence="4">Cellulose synthase operon C C-terminal domain-containing protein</fullName>
    </recommendedName>
</protein>
<dbReference type="KEGG" id="pdj:D0907_11160"/>
<keyword evidence="1" id="KW-0732">Signal</keyword>
<dbReference type="EMBL" id="CP032090">
    <property type="protein sequence ID" value="AXV65781.1"/>
    <property type="molecule type" value="Genomic_DNA"/>
</dbReference>
<proteinExistence type="predicted"/>
<name>A0AAD0WD75_9GAMM</name>
<sequence>MPYFVIALVSITLLLCQPAKASQPKHAVLMPPTWLNTSPHLSPLATTQHLTFDAKQHRYLWLPEGHWLEIAPALLNQFILSAGNTQYLQQRLRVHSDLLCNTKRCQLPATGHNRIIAIQNHLDERAEFTAMIGHYQGARDSFRRAIKIAAPSIQLSSAQGNERYYALKKNEEVKLFFPAAKKLTISVRQNMQQPDPNGVVYASIDNELVARVNTINSQAFEFSEYDVGLVNSDYLAIAAGQYLTLKSHTNAYIKIEQSHRAIYDDRAAEKEQEKLLLPYWLTTANEAIESVYNTHSFSVFSDDVYTQNNPLSLKRHYNLLSMMTVQSNLTGSTEHSSLQMHSKTISELVEQRLVDERFYPRINQQVRELTYLGHQPIEFDLSIQQRATPWLTLIAKTQQDTQFQLTAGERNWLINLKATEHYQTLMISVPISTSSVTIKRLTNTSKPIDFALYARTLASLPSDELLYQQQGDLSETSPIIANLLSRYLNKQHDDYVASIEPYTPALQNNPDIDWQASLTKAQHIATSAPLEALALLKPLSTSPDPDIAIQAWQLRVAILREQHQFHLANSYLEGLYKSAQHAQLKHYAAQALVRAYQAEQIEHKLFALCAGNVRTIEQCEAQLINLAVKQQKNRLAVWLAHHTQAQTQVEHSFSALNYQSLTELEKPEEALYQRSIGSQYAFINPEGKQQSTLVNNDIPWVFTANRAMHLSIKARTKADQSGEYHTAWLKADSQYQHKLMPIFSDIAATSQFVSNQQAVSIAANLVISLQAGETLTVTTNQAAYLDISVIPKPLFALFDYYSDATTQATSDDISSLIHAYDTTPNKLLINGLYLLSEKRLSNNQYTQLLQRIDTLPPSAHSVFLQNRIERFGQWQPIENMLDYAGTRLFNMQETEQRSFADRFAQHTTQSAPEQGILLRPFHTLYVDLTKTEGTQIRFKFNFSSAELARANRANISFQLANQQKVWSVSEQQSIPFTFNKQELSNNTIAVRWLNPYLSQQLAIEAEQYIAGQWKALPLPTNLAFYTVSADTPLIANLPADTLVKLEEMNENKRSERRFFHPAGKIEVRTDQLKYVRLYRWHLSERNNKITSFSDIDTPLPELITYQAPSAPKIVNKQATLHSDETNLQGFIRFDRQHIFQSAEDIPAQQETDIGVRLRFNDQQHWYQLEGYYAFDEKQHDFIALNGYHSWLDDTSHWFIDSQITSRWQLSRDNSDSQYALNGAISIGQVWRQDTVHRHQWSVAPFIHTSSADLNDYLNDKKLNSNIFNFYRENHASGWQGSYQYRYQPWVDNYLNFGVASGSNDDWLSLDYLRFNSSWNQYYHGHILQVGLDSYYRFADDHRATATWQYISRVAWQKQIDIGSFSQGWLKISWQQDWGWNNHNISLEFSSGNNQHTGFAPYAHDEIIFPTLQLNHLLERRDYEQ</sequence>
<evidence type="ECO:0008006" key="4">
    <source>
        <dbReference type="Google" id="ProtNLM"/>
    </source>
</evidence>
<evidence type="ECO:0000313" key="3">
    <source>
        <dbReference type="Proteomes" id="UP000264605"/>
    </source>
</evidence>
<dbReference type="GeneID" id="99506025"/>
<feature type="chain" id="PRO_5041947172" description="Cellulose synthase operon C C-terminal domain-containing protein" evidence="1">
    <location>
        <begin position="22"/>
        <end position="1424"/>
    </location>
</feature>
<feature type="signal peptide" evidence="1">
    <location>
        <begin position="1"/>
        <end position="21"/>
    </location>
</feature>
<gene>
    <name evidence="2" type="ORF">D0907_11160</name>
</gene>
<organism evidence="2 3">
    <name type="scientific">Pseudoalteromonas lipolytica</name>
    <dbReference type="NCBI Taxonomy" id="570156"/>
    <lineage>
        <taxon>Bacteria</taxon>
        <taxon>Pseudomonadati</taxon>
        <taxon>Pseudomonadota</taxon>
        <taxon>Gammaproteobacteria</taxon>
        <taxon>Alteromonadales</taxon>
        <taxon>Pseudoalteromonadaceae</taxon>
        <taxon>Pseudoalteromonas</taxon>
    </lineage>
</organism>
<dbReference type="RefSeq" id="WP_118844467.1">
    <property type="nucleotide sequence ID" value="NZ_CP032090.1"/>
</dbReference>
<accession>A0AAD0WD75</accession>
<reference evidence="2 3" key="1">
    <citation type="submission" date="2018-08" db="EMBL/GenBank/DDBJ databases">
        <title>Draft genome sequence of Pseudoalteromonas donghaensis HJ51.</title>
        <authorList>
            <person name="Oh J."/>
            <person name="Roh D."/>
        </authorList>
    </citation>
    <scope>NUCLEOTIDE SEQUENCE [LARGE SCALE GENOMIC DNA]</scope>
    <source>
        <strain evidence="2 3">HJ51</strain>
    </source>
</reference>
<evidence type="ECO:0000256" key="1">
    <source>
        <dbReference type="SAM" id="SignalP"/>
    </source>
</evidence>